<dbReference type="GO" id="GO:0006207">
    <property type="term" value="P:'de novo' pyrimidine nucleobase biosynthetic process"/>
    <property type="evidence" value="ECO:0007669"/>
    <property type="project" value="InterPro"/>
</dbReference>
<evidence type="ECO:0000256" key="1">
    <source>
        <dbReference type="ARBA" id="ARBA00001917"/>
    </source>
</evidence>
<dbReference type="Gene3D" id="3.20.20.70">
    <property type="entry name" value="Aldolase class I"/>
    <property type="match status" value="1"/>
</dbReference>
<evidence type="ECO:0000259" key="4">
    <source>
        <dbReference type="Pfam" id="PF01180"/>
    </source>
</evidence>
<protein>
    <submittedName>
        <fullName evidence="5">Dihydroorotate dehydrogenase B (NAD(+)), catalytic subunit</fullName>
        <ecNumber evidence="5">1.3.1.14</ecNumber>
    </submittedName>
</protein>
<dbReference type="PROSITE" id="PS00912">
    <property type="entry name" value="DHODEHASE_2"/>
    <property type="match status" value="1"/>
</dbReference>
<dbReference type="PANTHER" id="PTHR43073">
    <property type="entry name" value="DIHYDROPYRIMIDINE DEHYDROGENASE [NADP(+)]"/>
    <property type="match status" value="1"/>
</dbReference>
<gene>
    <name evidence="5" type="primary">pyrD_37</name>
    <name evidence="5" type="ORF">SDC9_108878</name>
</gene>
<dbReference type="AlphaFoldDB" id="A0A645BFQ2"/>
<evidence type="ECO:0000256" key="3">
    <source>
        <dbReference type="ARBA" id="ARBA00023002"/>
    </source>
</evidence>
<dbReference type="EC" id="1.3.1.14" evidence="5"/>
<dbReference type="EMBL" id="VSSQ01018646">
    <property type="protein sequence ID" value="MPM62013.1"/>
    <property type="molecule type" value="Genomic_DNA"/>
</dbReference>
<comment type="cofactor">
    <cofactor evidence="1">
        <name>FMN</name>
        <dbReference type="ChEBI" id="CHEBI:58210"/>
    </cofactor>
</comment>
<feature type="domain" description="Dihydroorotate dehydrogenase catalytic" evidence="4">
    <location>
        <begin position="6"/>
        <end position="171"/>
    </location>
</feature>
<dbReference type="GO" id="GO:0044205">
    <property type="term" value="P:'de novo' UMP biosynthetic process"/>
    <property type="evidence" value="ECO:0007669"/>
    <property type="project" value="UniProtKB-UniPathway"/>
</dbReference>
<evidence type="ECO:0000256" key="2">
    <source>
        <dbReference type="ARBA" id="ARBA00004725"/>
    </source>
</evidence>
<sequence>MSEADVDMFELNISCPNVSAGGITFGTEPKMAEKVVSEVKKYAKKPMIVKLTPNVTDITEIARAAEAGGADGLSLINTLLGMRIDINKRKPILANKVGGFSGPAIKPVAVRMVYQVAKSTNLPIIGMGGISTWEDAIEFIMAGATGIAVGTANFTNPFATEEIVKGIEEYMHTNGIKNLAEIRGIIE</sequence>
<dbReference type="SUPFAM" id="SSF51395">
    <property type="entry name" value="FMN-linked oxidoreductases"/>
    <property type="match status" value="1"/>
</dbReference>
<dbReference type="NCBIfam" id="NF005574">
    <property type="entry name" value="PRK07259.1"/>
    <property type="match status" value="1"/>
</dbReference>
<name>A0A645BFQ2_9ZZZZ</name>
<evidence type="ECO:0000313" key="5">
    <source>
        <dbReference type="EMBL" id="MPM62013.1"/>
    </source>
</evidence>
<organism evidence="5">
    <name type="scientific">bioreactor metagenome</name>
    <dbReference type="NCBI Taxonomy" id="1076179"/>
    <lineage>
        <taxon>unclassified sequences</taxon>
        <taxon>metagenomes</taxon>
        <taxon>ecological metagenomes</taxon>
    </lineage>
</organism>
<keyword evidence="3 5" id="KW-0560">Oxidoreductase</keyword>
<dbReference type="GO" id="GO:0004589">
    <property type="term" value="F:dihydroorotate dehydrogenase (NAD+) activity"/>
    <property type="evidence" value="ECO:0007669"/>
    <property type="project" value="UniProtKB-EC"/>
</dbReference>
<accession>A0A645BFQ2</accession>
<comment type="caution">
    <text evidence="5">The sequence shown here is derived from an EMBL/GenBank/DDBJ whole genome shotgun (WGS) entry which is preliminary data.</text>
</comment>
<dbReference type="InterPro" id="IPR005720">
    <property type="entry name" value="Dihydroorotate_DH_cat"/>
</dbReference>
<dbReference type="Pfam" id="PF01180">
    <property type="entry name" value="DHO_dh"/>
    <property type="match status" value="1"/>
</dbReference>
<dbReference type="GO" id="GO:0005737">
    <property type="term" value="C:cytoplasm"/>
    <property type="evidence" value="ECO:0007669"/>
    <property type="project" value="InterPro"/>
</dbReference>
<proteinExistence type="predicted"/>
<comment type="pathway">
    <text evidence="2">Pyrimidine metabolism; UMP biosynthesis via de novo pathway.</text>
</comment>
<dbReference type="InterPro" id="IPR013785">
    <property type="entry name" value="Aldolase_TIM"/>
</dbReference>
<dbReference type="UniPathway" id="UPA00070"/>
<dbReference type="InterPro" id="IPR001295">
    <property type="entry name" value="Dihydroorotate_DH_CS"/>
</dbReference>
<reference evidence="5" key="1">
    <citation type="submission" date="2019-08" db="EMBL/GenBank/DDBJ databases">
        <authorList>
            <person name="Kucharzyk K."/>
            <person name="Murdoch R.W."/>
            <person name="Higgins S."/>
            <person name="Loffler F."/>
        </authorList>
    </citation>
    <scope>NUCLEOTIDE SEQUENCE</scope>
</reference>
<dbReference type="PANTHER" id="PTHR43073:SF2">
    <property type="entry name" value="DIHYDROPYRIMIDINE DEHYDROGENASE [NADP(+)]"/>
    <property type="match status" value="1"/>
</dbReference>